<evidence type="ECO:0000313" key="2">
    <source>
        <dbReference type="EMBL" id="PYG87336.1"/>
    </source>
</evidence>
<dbReference type="PANTHER" id="PTHR48098">
    <property type="entry name" value="ENTEROCHELIN ESTERASE-RELATED"/>
    <property type="match status" value="1"/>
</dbReference>
<sequence>MKYRTNSILIFIIMFCCIISGCQKDVNTTEKVDNTKTAADTSMEQDEGKASQDRYTKISFSSKALNKEMKVNVYLPEGYSEKLEYPVLYLIHGYTGNEDTWIPGLETEKKADELIEKKEIEPLIIVAPQIDNSYGINSTKVPVERGIPSTYFNTGLYEDYLCKELIPYIDKNYSTISAKEGRYVGGLSMGGWVALHLAFTYTDMFSKVGGHSPAIFLDGYSGSAMSFVYPTEELRNGRDPLRVAQDKDLTGLKVYLDCGDEDSYQFYEGCEKLNTILRSKGVDSQYHLNKGNHDGTYWGANIENYLKFYGGK</sequence>
<dbReference type="SUPFAM" id="SSF53474">
    <property type="entry name" value="alpha/beta-Hydrolases"/>
    <property type="match status" value="1"/>
</dbReference>
<organism evidence="2 3">
    <name type="scientific">Ruminiclostridium sufflavum DSM 19573</name>
    <dbReference type="NCBI Taxonomy" id="1121337"/>
    <lineage>
        <taxon>Bacteria</taxon>
        <taxon>Bacillati</taxon>
        <taxon>Bacillota</taxon>
        <taxon>Clostridia</taxon>
        <taxon>Eubacteriales</taxon>
        <taxon>Oscillospiraceae</taxon>
        <taxon>Ruminiclostridium</taxon>
    </lineage>
</organism>
<name>A0A318Y5T0_9FIRM</name>
<feature type="chain" id="PRO_5038829579" evidence="1">
    <location>
        <begin position="25"/>
        <end position="312"/>
    </location>
</feature>
<dbReference type="InterPro" id="IPR050583">
    <property type="entry name" value="Mycobacterial_A85_antigen"/>
</dbReference>
<dbReference type="OrthoDB" id="9803578at2"/>
<dbReference type="Pfam" id="PF00756">
    <property type="entry name" value="Esterase"/>
    <property type="match status" value="1"/>
</dbReference>
<dbReference type="PROSITE" id="PS51257">
    <property type="entry name" value="PROKAR_LIPOPROTEIN"/>
    <property type="match status" value="1"/>
</dbReference>
<dbReference type="AlphaFoldDB" id="A0A318Y5T0"/>
<evidence type="ECO:0000313" key="3">
    <source>
        <dbReference type="Proteomes" id="UP000248132"/>
    </source>
</evidence>
<keyword evidence="1" id="KW-0732">Signal</keyword>
<keyword evidence="3" id="KW-1185">Reference proteome</keyword>
<dbReference type="Proteomes" id="UP000248132">
    <property type="component" value="Unassembled WGS sequence"/>
</dbReference>
<accession>A0A318Y5T0</accession>
<reference evidence="2 3" key="1">
    <citation type="submission" date="2018-06" db="EMBL/GenBank/DDBJ databases">
        <title>Genomic Encyclopedia of Type Strains, Phase I: the one thousand microbial genomes (KMG-I) project.</title>
        <authorList>
            <person name="Kyrpides N."/>
        </authorList>
    </citation>
    <scope>NUCLEOTIDE SEQUENCE [LARGE SCALE GENOMIC DNA]</scope>
    <source>
        <strain evidence="2 3">DSM 19573</strain>
    </source>
</reference>
<proteinExistence type="predicted"/>
<dbReference type="EMBL" id="QKMR01000012">
    <property type="protein sequence ID" value="PYG87336.1"/>
    <property type="molecule type" value="Genomic_DNA"/>
</dbReference>
<evidence type="ECO:0000256" key="1">
    <source>
        <dbReference type="SAM" id="SignalP"/>
    </source>
</evidence>
<feature type="signal peptide" evidence="1">
    <location>
        <begin position="1"/>
        <end position="24"/>
    </location>
</feature>
<comment type="caution">
    <text evidence="2">The sequence shown here is derived from an EMBL/GenBank/DDBJ whole genome shotgun (WGS) entry which is preliminary data.</text>
</comment>
<dbReference type="InterPro" id="IPR029058">
    <property type="entry name" value="AB_hydrolase_fold"/>
</dbReference>
<dbReference type="RefSeq" id="WP_110462271.1">
    <property type="nucleotide sequence ID" value="NZ_QKMR01000012.1"/>
</dbReference>
<protein>
    <submittedName>
        <fullName evidence="2">Enterochelin esterase-like enzyme</fullName>
    </submittedName>
</protein>
<dbReference type="Gene3D" id="3.40.50.1820">
    <property type="entry name" value="alpha/beta hydrolase"/>
    <property type="match status" value="1"/>
</dbReference>
<gene>
    <name evidence="2" type="ORF">LY28_02245</name>
</gene>
<dbReference type="InterPro" id="IPR000801">
    <property type="entry name" value="Esterase-like"/>
</dbReference>